<proteinExistence type="predicted"/>
<gene>
    <name evidence="1" type="ORF">ACKVE0_09325</name>
</gene>
<accession>A0ABW9JVI0</accession>
<evidence type="ECO:0000313" key="2">
    <source>
        <dbReference type="Proteomes" id="UP001632339"/>
    </source>
</evidence>
<keyword evidence="2" id="KW-1185">Reference proteome</keyword>
<dbReference type="Proteomes" id="UP001632339">
    <property type="component" value="Unassembled WGS sequence"/>
</dbReference>
<reference evidence="1 2" key="1">
    <citation type="submission" date="2024-12" db="EMBL/GenBank/DDBJ databases">
        <title>C001-4G Acinetobacter sp. assembled genome.</title>
        <authorList>
            <person name="D'Arcy K."/>
            <person name="Kingdon A.D.H."/>
            <person name="Breen A."/>
            <person name="Mckeown C."/>
            <person name="Allman E."/>
            <person name="Sharma P."/>
            <person name="Mcleman A."/>
            <person name="Roberts A.P."/>
        </authorList>
    </citation>
    <scope>NUCLEOTIDE SEQUENCE [LARGE SCALE GENOMIC DNA]</scope>
    <source>
        <strain evidence="1 2">C1-4G</strain>
    </source>
</reference>
<comment type="caution">
    <text evidence="1">The sequence shown here is derived from an EMBL/GenBank/DDBJ whole genome shotgun (WGS) entry which is preliminary data.</text>
</comment>
<evidence type="ECO:0000313" key="1">
    <source>
        <dbReference type="EMBL" id="MFN0297719.1"/>
    </source>
</evidence>
<protein>
    <recommendedName>
        <fullName evidence="3">Phage protein</fullName>
    </recommendedName>
</protein>
<sequence length="115" mass="12975">MKSINHDTWANAVMQCSYGYGFCGADGYCHAEGACFIDQEMTLEQAMQEILHLRKELGEARAKCNQIDALHLILITRLEQSKDIALKEGKSERLFALRQCLSVLKRGANDINLTR</sequence>
<organism evidence="1 2">
    <name type="scientific">Acinetobacter albensis</name>
    <dbReference type="NCBI Taxonomy" id="1673609"/>
    <lineage>
        <taxon>Bacteria</taxon>
        <taxon>Pseudomonadati</taxon>
        <taxon>Pseudomonadota</taxon>
        <taxon>Gammaproteobacteria</taxon>
        <taxon>Moraxellales</taxon>
        <taxon>Moraxellaceae</taxon>
        <taxon>Acinetobacter</taxon>
    </lineage>
</organism>
<dbReference type="EMBL" id="JBJXCW010000008">
    <property type="protein sequence ID" value="MFN0297719.1"/>
    <property type="molecule type" value="Genomic_DNA"/>
</dbReference>
<evidence type="ECO:0008006" key="3">
    <source>
        <dbReference type="Google" id="ProtNLM"/>
    </source>
</evidence>
<dbReference type="RefSeq" id="WP_409140282.1">
    <property type="nucleotide sequence ID" value="NZ_JBJXCW010000008.1"/>
</dbReference>
<name>A0ABW9JVI0_9GAMM</name>